<keyword evidence="9" id="KW-0677">Repeat</keyword>
<reference evidence="21" key="1">
    <citation type="journal article" date="2022" name="Plant J.">
        <title>Strategies of tolerance reflected in two North American maple genomes.</title>
        <authorList>
            <person name="McEvoy S.L."/>
            <person name="Sezen U.U."/>
            <person name="Trouern-Trend A."/>
            <person name="McMahon S.M."/>
            <person name="Schaberg P.G."/>
            <person name="Yang J."/>
            <person name="Wegrzyn J.L."/>
            <person name="Swenson N.G."/>
        </authorList>
    </citation>
    <scope>NUCLEOTIDE SEQUENCE</scope>
    <source>
        <strain evidence="21">91603</strain>
    </source>
</reference>
<dbReference type="Proteomes" id="UP001064489">
    <property type="component" value="Chromosome 2"/>
</dbReference>
<keyword evidence="14" id="KW-0675">Receptor</keyword>
<keyword evidence="8" id="KW-0732">Signal</keyword>
<keyword evidence="6" id="KW-0808">Transferase</keyword>
<dbReference type="PROSITE" id="PS00107">
    <property type="entry name" value="PROTEIN_KINASE_ATP"/>
    <property type="match status" value="1"/>
</dbReference>
<comment type="catalytic activity">
    <reaction evidence="16">
        <text>L-threonyl-[protein] + ATP = O-phospho-L-threonyl-[protein] + ADP + H(+)</text>
        <dbReference type="Rhea" id="RHEA:46608"/>
        <dbReference type="Rhea" id="RHEA-COMP:11060"/>
        <dbReference type="Rhea" id="RHEA-COMP:11605"/>
        <dbReference type="ChEBI" id="CHEBI:15378"/>
        <dbReference type="ChEBI" id="CHEBI:30013"/>
        <dbReference type="ChEBI" id="CHEBI:30616"/>
        <dbReference type="ChEBI" id="CHEBI:61977"/>
        <dbReference type="ChEBI" id="CHEBI:456216"/>
        <dbReference type="EC" id="2.7.11.1"/>
    </reaction>
</comment>
<evidence type="ECO:0000256" key="10">
    <source>
        <dbReference type="ARBA" id="ARBA00022741"/>
    </source>
</evidence>
<feature type="domain" description="Protein kinase" evidence="20">
    <location>
        <begin position="742"/>
        <end position="986"/>
    </location>
</feature>
<proteinExistence type="predicted"/>
<dbReference type="InterPro" id="IPR032675">
    <property type="entry name" value="LRR_dom_sf"/>
</dbReference>
<dbReference type="EMBL" id="JAJSOW010000106">
    <property type="protein sequence ID" value="KAI9159743.1"/>
    <property type="molecule type" value="Genomic_DNA"/>
</dbReference>
<dbReference type="InterPro" id="IPR051824">
    <property type="entry name" value="LRR_Rcpt-Like_S/T_Kinase"/>
</dbReference>
<dbReference type="InterPro" id="IPR017441">
    <property type="entry name" value="Protein_kinase_ATP_BS"/>
</dbReference>
<keyword evidence="13 19" id="KW-0472">Membrane</keyword>
<evidence type="ECO:0000256" key="16">
    <source>
        <dbReference type="ARBA" id="ARBA00047899"/>
    </source>
</evidence>
<evidence type="ECO:0000256" key="13">
    <source>
        <dbReference type="ARBA" id="ARBA00023136"/>
    </source>
</evidence>
<keyword evidence="15" id="KW-0325">Glycoprotein</keyword>
<dbReference type="InterPro" id="IPR011009">
    <property type="entry name" value="Kinase-like_dom_sf"/>
</dbReference>
<dbReference type="FunFam" id="3.80.10.10:FF:000298">
    <property type="entry name" value="Putative LRR receptor-like serine/threonine-protein kinase"/>
    <property type="match status" value="1"/>
</dbReference>
<accession>A0AAD5IBK8</accession>
<dbReference type="Pfam" id="PF07714">
    <property type="entry name" value="PK_Tyr_Ser-Thr"/>
    <property type="match status" value="2"/>
</dbReference>
<dbReference type="EC" id="2.7.11.1" evidence="2"/>
<dbReference type="Gene3D" id="3.80.10.10">
    <property type="entry name" value="Ribonuclease Inhibitor"/>
    <property type="match status" value="3"/>
</dbReference>
<evidence type="ECO:0000256" key="14">
    <source>
        <dbReference type="ARBA" id="ARBA00023170"/>
    </source>
</evidence>
<evidence type="ECO:0000256" key="17">
    <source>
        <dbReference type="ARBA" id="ARBA00048679"/>
    </source>
</evidence>
<dbReference type="AlphaFoldDB" id="A0AAD5IBK8"/>
<sequence length="1054" mass="115696">MFGGVRGGYEKQFRLVDAATFSVQIEEAVEEERAGEYSMMMLRPPLPPFLLLLFAFFWVCLFHVAQAQTNQTQPTTDPEEARALNSIFQQWGISAKPEHNWNISGELCSGAASVTDTSDFDSSSGPNPYIKCVCTYRNNTLCHITRLKVYALDVDGMIPDELWTLTFLTNLNLGQNYLTGPLSASIGNLTSMQYFTVGINALSGELPKELGNMTDLRSFAIGSNNFSGSLPPELGNCTKLEQLYIDSSGVSGEIPSTLAKLQNMATVWASDTELTGRIPDFIGSWSKLTSLRFQGNSFDGPIPSSFSNLNLTELKISDLSNGSSTLAFMRNMTSLSTLELRNNNISDSIPSNIGEFQSLQHLDLSFNNLGGDIPDSLFNLSSLVNLFLGNNKLNGTLPTQKSTSLLNIDVSYNNLIGSFPSWTNDRNLQLNVVANNLTIDDSNSSLSSALPFGMNCLQRNFPCNRGAGIYYNFSIKAGGPQITSSNGIVFERDNETLGPASYFVTDTRRWGVSNVGSFAGNNNPQYTSSSSSQFTNTLDSEIFQTARISASSLRYYGLGLENGDYNVTLQFAETAMLDTTGWRSVGRRVFDIYIQGNLVQKDFDIKKEAGGVSRRAIQRPFTARVSENYLEIHLFWAGKGTCCVPAQGTYGPLISAISAIPNFVPSVSNIPPTSPSPKKNRTGLIAGIVVGVGLLSLLSIIAILWIVRRRNRPRDDDEVLLGIDAKPYTFSYSELKTATEDFSPANKLGEGGFGAVYKGKLSDERAIAVKQLSVASHQGKSQFVAEIVAISAVQHRNLVKLYGCCIEGSERLLVYEYLENKSLDQALFGETSLNFNWSTRYDICLGVARDFGLAKLYDDKKTHISTRVAGTIGYLAPEYAMRGHLTEKTDVFAFGVVTLEIVSGRPNSDSSLDEEQVYLLEWAWNLHENNRQVELVDSRLPEFNEEEVKRMIGVALLCTQTLPSLRPPMSRVVAMLCGDMEVSPVTTKPGYLTDWKYDDTSTVSSFMSSTDKATIGTENNSNFTSSSTTVVADAQRSPENVTKPIIHDIIGDGR</sequence>
<evidence type="ECO:0000256" key="3">
    <source>
        <dbReference type="ARBA" id="ARBA00022527"/>
    </source>
</evidence>
<dbReference type="FunFam" id="3.30.200.20:FF:000140">
    <property type="entry name" value="Leucine-rich repeat receptor-like protein kinase"/>
    <property type="match status" value="1"/>
</dbReference>
<dbReference type="Gene3D" id="3.30.200.20">
    <property type="entry name" value="Phosphorylase Kinase, domain 1"/>
    <property type="match status" value="1"/>
</dbReference>
<dbReference type="Pfam" id="PF11721">
    <property type="entry name" value="Malectin"/>
    <property type="match status" value="1"/>
</dbReference>
<dbReference type="GO" id="GO:0005524">
    <property type="term" value="F:ATP binding"/>
    <property type="evidence" value="ECO:0007669"/>
    <property type="project" value="UniProtKB-UniRule"/>
</dbReference>
<keyword evidence="3" id="KW-0418">Kinase</keyword>
<protein>
    <recommendedName>
        <fullName evidence="2">non-specific serine/threonine protein kinase</fullName>
        <ecNumber evidence="2">2.7.11.1</ecNumber>
    </recommendedName>
</protein>
<dbReference type="PANTHER" id="PTHR48006:SF62">
    <property type="entry name" value="LEUCINE-RICH REPEAT TRANSMEMBRANE PROTEIN KINASE"/>
    <property type="match status" value="1"/>
</dbReference>
<keyword evidence="11 18" id="KW-0067">ATP-binding</keyword>
<name>A0AAD5IBK8_ACENE</name>
<evidence type="ECO:0000256" key="18">
    <source>
        <dbReference type="PROSITE-ProRule" id="PRU10141"/>
    </source>
</evidence>
<dbReference type="GO" id="GO:0005886">
    <property type="term" value="C:plasma membrane"/>
    <property type="evidence" value="ECO:0007669"/>
    <property type="project" value="TreeGrafter"/>
</dbReference>
<evidence type="ECO:0000256" key="1">
    <source>
        <dbReference type="ARBA" id="ARBA00004479"/>
    </source>
</evidence>
<evidence type="ECO:0000256" key="9">
    <source>
        <dbReference type="ARBA" id="ARBA00022737"/>
    </source>
</evidence>
<reference evidence="21" key="2">
    <citation type="submission" date="2023-02" db="EMBL/GenBank/DDBJ databases">
        <authorList>
            <person name="Swenson N.G."/>
            <person name="Wegrzyn J.L."/>
            <person name="Mcevoy S.L."/>
        </authorList>
    </citation>
    <scope>NUCLEOTIDE SEQUENCE</scope>
    <source>
        <strain evidence="21">91603</strain>
        <tissue evidence="21">Leaf</tissue>
    </source>
</reference>
<dbReference type="PROSITE" id="PS51450">
    <property type="entry name" value="LRR"/>
    <property type="match status" value="1"/>
</dbReference>
<dbReference type="FunFam" id="3.80.10.10:FF:000766">
    <property type="entry name" value="Os05g0263100 protein"/>
    <property type="match status" value="1"/>
</dbReference>
<dbReference type="PANTHER" id="PTHR48006">
    <property type="entry name" value="LEUCINE-RICH REPEAT-CONTAINING PROTEIN DDB_G0281931-RELATED"/>
    <property type="match status" value="1"/>
</dbReference>
<dbReference type="FunFam" id="2.60.120.430:FF:000002">
    <property type="entry name" value="Leucine-rich repeat receptor-like protein kinase"/>
    <property type="match status" value="1"/>
</dbReference>
<comment type="catalytic activity">
    <reaction evidence="17">
        <text>L-seryl-[protein] + ATP = O-phospho-L-seryl-[protein] + ADP + H(+)</text>
        <dbReference type="Rhea" id="RHEA:17989"/>
        <dbReference type="Rhea" id="RHEA-COMP:9863"/>
        <dbReference type="Rhea" id="RHEA-COMP:11604"/>
        <dbReference type="ChEBI" id="CHEBI:15378"/>
        <dbReference type="ChEBI" id="CHEBI:29999"/>
        <dbReference type="ChEBI" id="CHEBI:30616"/>
        <dbReference type="ChEBI" id="CHEBI:83421"/>
        <dbReference type="ChEBI" id="CHEBI:456216"/>
        <dbReference type="EC" id="2.7.11.1"/>
    </reaction>
</comment>
<comment type="subcellular location">
    <subcellularLocation>
        <location evidence="1">Membrane</location>
        <topology evidence="1">Single-pass type I membrane protein</topology>
    </subcellularLocation>
</comment>
<keyword evidence="3" id="KW-0723">Serine/threonine-protein kinase</keyword>
<evidence type="ECO:0000256" key="12">
    <source>
        <dbReference type="ARBA" id="ARBA00022989"/>
    </source>
</evidence>
<evidence type="ECO:0000256" key="15">
    <source>
        <dbReference type="ARBA" id="ARBA00023180"/>
    </source>
</evidence>
<evidence type="ECO:0000256" key="11">
    <source>
        <dbReference type="ARBA" id="ARBA00022840"/>
    </source>
</evidence>
<evidence type="ECO:0000256" key="2">
    <source>
        <dbReference type="ARBA" id="ARBA00012513"/>
    </source>
</evidence>
<dbReference type="InterPro" id="IPR001611">
    <property type="entry name" value="Leu-rich_rpt"/>
</dbReference>
<evidence type="ECO:0000256" key="19">
    <source>
        <dbReference type="SAM" id="Phobius"/>
    </source>
</evidence>
<keyword evidence="5" id="KW-0433">Leucine-rich repeat</keyword>
<evidence type="ECO:0000259" key="20">
    <source>
        <dbReference type="PROSITE" id="PS50011"/>
    </source>
</evidence>
<evidence type="ECO:0000313" key="21">
    <source>
        <dbReference type="EMBL" id="KAI9159743.1"/>
    </source>
</evidence>
<dbReference type="InterPro" id="IPR000719">
    <property type="entry name" value="Prot_kinase_dom"/>
</dbReference>
<dbReference type="Pfam" id="PF00560">
    <property type="entry name" value="LRR_1"/>
    <property type="match status" value="3"/>
</dbReference>
<dbReference type="PROSITE" id="PS50011">
    <property type="entry name" value="PROTEIN_KINASE_DOM"/>
    <property type="match status" value="1"/>
</dbReference>
<gene>
    <name evidence="21" type="ORF">LWI28_001494</name>
</gene>
<evidence type="ECO:0000256" key="8">
    <source>
        <dbReference type="ARBA" id="ARBA00022729"/>
    </source>
</evidence>
<dbReference type="GO" id="GO:0004674">
    <property type="term" value="F:protein serine/threonine kinase activity"/>
    <property type="evidence" value="ECO:0007669"/>
    <property type="project" value="UniProtKB-KW"/>
</dbReference>
<comment type="caution">
    <text evidence="21">The sequence shown here is derived from an EMBL/GenBank/DDBJ whole genome shotgun (WGS) entry which is preliminary data.</text>
</comment>
<feature type="transmembrane region" description="Helical" evidence="19">
    <location>
        <begin position="684"/>
        <end position="707"/>
    </location>
</feature>
<dbReference type="Gene3D" id="2.60.120.430">
    <property type="entry name" value="Galactose-binding lectin"/>
    <property type="match status" value="1"/>
</dbReference>
<keyword evidence="7 19" id="KW-0812">Transmembrane</keyword>
<dbReference type="Gene3D" id="1.10.510.10">
    <property type="entry name" value="Transferase(Phosphotransferase) domain 1"/>
    <property type="match status" value="1"/>
</dbReference>
<keyword evidence="4" id="KW-0597">Phosphoprotein</keyword>
<evidence type="ECO:0000256" key="6">
    <source>
        <dbReference type="ARBA" id="ARBA00022679"/>
    </source>
</evidence>
<keyword evidence="10 18" id="KW-0547">Nucleotide-binding</keyword>
<organism evidence="21 22">
    <name type="scientific">Acer negundo</name>
    <name type="common">Box elder</name>
    <dbReference type="NCBI Taxonomy" id="4023"/>
    <lineage>
        <taxon>Eukaryota</taxon>
        <taxon>Viridiplantae</taxon>
        <taxon>Streptophyta</taxon>
        <taxon>Embryophyta</taxon>
        <taxon>Tracheophyta</taxon>
        <taxon>Spermatophyta</taxon>
        <taxon>Magnoliopsida</taxon>
        <taxon>eudicotyledons</taxon>
        <taxon>Gunneridae</taxon>
        <taxon>Pentapetalae</taxon>
        <taxon>rosids</taxon>
        <taxon>malvids</taxon>
        <taxon>Sapindales</taxon>
        <taxon>Sapindaceae</taxon>
        <taxon>Hippocastanoideae</taxon>
        <taxon>Acereae</taxon>
        <taxon>Acer</taxon>
    </lineage>
</organism>
<keyword evidence="22" id="KW-1185">Reference proteome</keyword>
<dbReference type="SUPFAM" id="SSF56112">
    <property type="entry name" value="Protein kinase-like (PK-like)"/>
    <property type="match status" value="1"/>
</dbReference>
<dbReference type="InterPro" id="IPR021720">
    <property type="entry name" value="Malectin_dom"/>
</dbReference>
<evidence type="ECO:0000256" key="5">
    <source>
        <dbReference type="ARBA" id="ARBA00022614"/>
    </source>
</evidence>
<feature type="binding site" evidence="18">
    <location>
        <position position="770"/>
    </location>
    <ligand>
        <name>ATP</name>
        <dbReference type="ChEBI" id="CHEBI:30616"/>
    </ligand>
</feature>
<evidence type="ECO:0000313" key="22">
    <source>
        <dbReference type="Proteomes" id="UP001064489"/>
    </source>
</evidence>
<dbReference type="InterPro" id="IPR001245">
    <property type="entry name" value="Ser-Thr/Tyr_kinase_cat_dom"/>
</dbReference>
<dbReference type="SUPFAM" id="SSF52058">
    <property type="entry name" value="L domain-like"/>
    <property type="match status" value="1"/>
</dbReference>
<evidence type="ECO:0000256" key="4">
    <source>
        <dbReference type="ARBA" id="ARBA00022553"/>
    </source>
</evidence>
<keyword evidence="12 19" id="KW-1133">Transmembrane helix</keyword>
<evidence type="ECO:0000256" key="7">
    <source>
        <dbReference type="ARBA" id="ARBA00022692"/>
    </source>
</evidence>